<accession>A0A6M3LBB3</accession>
<protein>
    <submittedName>
        <fullName evidence="2">Uncharacterized protein</fullName>
    </submittedName>
</protein>
<dbReference type="EMBL" id="MT143002">
    <property type="protein sequence ID" value="QJA91639.1"/>
    <property type="molecule type" value="Genomic_DNA"/>
</dbReference>
<organism evidence="2">
    <name type="scientific">viral metagenome</name>
    <dbReference type="NCBI Taxonomy" id="1070528"/>
    <lineage>
        <taxon>unclassified sequences</taxon>
        <taxon>metagenomes</taxon>
        <taxon>organismal metagenomes</taxon>
    </lineage>
</organism>
<sequence>MIENEQVYECEGCKAMISEKNVGSIKVNGFYRLYCPFCQSEDIKVIEG</sequence>
<dbReference type="EMBL" id="MT141635">
    <property type="protein sequence ID" value="QJA68637.1"/>
    <property type="molecule type" value="Genomic_DNA"/>
</dbReference>
<reference evidence="2" key="1">
    <citation type="submission" date="2020-03" db="EMBL/GenBank/DDBJ databases">
        <title>The deep terrestrial virosphere.</title>
        <authorList>
            <person name="Holmfeldt K."/>
            <person name="Nilsson E."/>
            <person name="Simone D."/>
            <person name="Lopez-Fernandez M."/>
            <person name="Wu X."/>
            <person name="de Brujin I."/>
            <person name="Lundin D."/>
            <person name="Andersson A."/>
            <person name="Bertilsson S."/>
            <person name="Dopson M."/>
        </authorList>
    </citation>
    <scope>NUCLEOTIDE SEQUENCE</scope>
    <source>
        <strain evidence="1">MM415A06039</strain>
        <strain evidence="2">MM415B03310</strain>
    </source>
</reference>
<evidence type="ECO:0000313" key="1">
    <source>
        <dbReference type="EMBL" id="QJA68637.1"/>
    </source>
</evidence>
<gene>
    <name evidence="1" type="ORF">MM415A06039_0003</name>
    <name evidence="2" type="ORF">MM415B03310_0009</name>
</gene>
<dbReference type="AlphaFoldDB" id="A0A6M3LBB3"/>
<name>A0A6M3LBB3_9ZZZZ</name>
<evidence type="ECO:0000313" key="2">
    <source>
        <dbReference type="EMBL" id="QJA91639.1"/>
    </source>
</evidence>
<proteinExistence type="predicted"/>